<dbReference type="InterPro" id="IPR036179">
    <property type="entry name" value="Ig-like_dom_sf"/>
</dbReference>
<dbReference type="Proteomes" id="UP000694403">
    <property type="component" value="Unplaced"/>
</dbReference>
<dbReference type="SUPFAM" id="SSF48726">
    <property type="entry name" value="Immunoglobulin"/>
    <property type="match status" value="3"/>
</dbReference>
<proteinExistence type="predicted"/>
<dbReference type="AlphaFoldDB" id="A0A8C3SS94"/>
<dbReference type="InterPro" id="IPR007110">
    <property type="entry name" value="Ig-like_dom"/>
</dbReference>
<dbReference type="Gene3D" id="2.60.40.10">
    <property type="entry name" value="Immunoglobulins"/>
    <property type="match status" value="3"/>
</dbReference>
<evidence type="ECO:0000259" key="5">
    <source>
        <dbReference type="PROSITE" id="PS50835"/>
    </source>
</evidence>
<dbReference type="InterPro" id="IPR013783">
    <property type="entry name" value="Ig-like_fold"/>
</dbReference>
<feature type="region of interest" description="Disordered" evidence="4">
    <location>
        <begin position="316"/>
        <end position="350"/>
    </location>
</feature>
<evidence type="ECO:0000256" key="4">
    <source>
        <dbReference type="SAM" id="MobiDB-lite"/>
    </source>
</evidence>
<protein>
    <recommendedName>
        <fullName evidence="5">Ig-like domain-containing protein</fullName>
    </recommendedName>
</protein>
<dbReference type="PANTHER" id="PTHR11738">
    <property type="entry name" value="MHC CLASS I NK CELL RECEPTOR"/>
    <property type="match status" value="1"/>
</dbReference>
<evidence type="ECO:0000256" key="3">
    <source>
        <dbReference type="ARBA" id="ARBA00023319"/>
    </source>
</evidence>
<keyword evidence="7" id="KW-1185">Reference proteome</keyword>
<evidence type="ECO:0000256" key="1">
    <source>
        <dbReference type="ARBA" id="ARBA00022729"/>
    </source>
</evidence>
<keyword evidence="3" id="KW-0393">Immunoglobulin domain</keyword>
<sequence length="415" mass="43872">GYRHTGRGLSFLWPSPSISVSPGRVIAPGAAVTLRCQCWCWGRRVFLYKDGIKIWELFADGDEFAIPSARRADAGLYVCRSHAIWEVCLTASLLLPAETYHPKPSIFLRPRSGVALGGAVTVRCRGRHQDVRFLLYKVGNPNALQDAAPAGDVAEFPIRNVSRGDAGSYNCRYSTKSDPPVWSEPSDPAVLVVAGEGPGSASPGGLTLVGHSEAGFALGPAEGTEVSVTPGAVPGAGRSGQVTDTRGGVCVSPSHSCLCVNAELPAPRPSISVSPSGVIAPGGAVTIRCQCRCEARRLLLYKDGVQIRELDADGAGGEFTIPSARREDSGSYSCRSRSRSEPPNWSDPSDDVRIVVAGERSGLASLLPPSPTPSQTHRGSLGQWDPQTWGIILLLHLFSVSVQHSAPLTPSPLPI</sequence>
<dbReference type="PANTHER" id="PTHR11738:SF186">
    <property type="entry name" value="OSTEOCLAST-ASSOCIATED IMMUNOGLOBULIN-LIKE RECEPTOR"/>
    <property type="match status" value="1"/>
</dbReference>
<dbReference type="Pfam" id="PF13927">
    <property type="entry name" value="Ig_3"/>
    <property type="match status" value="1"/>
</dbReference>
<evidence type="ECO:0000256" key="2">
    <source>
        <dbReference type="ARBA" id="ARBA00023157"/>
    </source>
</evidence>
<dbReference type="Pfam" id="PF13895">
    <property type="entry name" value="Ig_2"/>
    <property type="match status" value="1"/>
</dbReference>
<keyword evidence="2" id="KW-1015">Disulfide bond</keyword>
<dbReference type="InterPro" id="IPR050412">
    <property type="entry name" value="Ig-like_Receptors_ImmuneReg"/>
</dbReference>
<dbReference type="Ensembl" id="ENSCSRT00000018962.1">
    <property type="protein sequence ID" value="ENSCSRP00000018124.1"/>
    <property type="gene ID" value="ENSCSRG00000013776.1"/>
</dbReference>
<accession>A0A8C3SS94</accession>
<dbReference type="GO" id="GO:0002764">
    <property type="term" value="P:immune response-regulating signaling pathway"/>
    <property type="evidence" value="ECO:0007669"/>
    <property type="project" value="TreeGrafter"/>
</dbReference>
<name>A0A8C3SS94_CHESE</name>
<dbReference type="InterPro" id="IPR003598">
    <property type="entry name" value="Ig_sub2"/>
</dbReference>
<dbReference type="InterPro" id="IPR003599">
    <property type="entry name" value="Ig_sub"/>
</dbReference>
<dbReference type="PROSITE" id="PS50835">
    <property type="entry name" value="IG_LIKE"/>
    <property type="match status" value="1"/>
</dbReference>
<evidence type="ECO:0000313" key="7">
    <source>
        <dbReference type="Proteomes" id="UP000694403"/>
    </source>
</evidence>
<feature type="domain" description="Ig-like" evidence="5">
    <location>
        <begin position="269"/>
        <end position="355"/>
    </location>
</feature>
<organism evidence="6 7">
    <name type="scientific">Chelydra serpentina</name>
    <name type="common">Snapping turtle</name>
    <name type="synonym">Testudo serpentina</name>
    <dbReference type="NCBI Taxonomy" id="8475"/>
    <lineage>
        <taxon>Eukaryota</taxon>
        <taxon>Metazoa</taxon>
        <taxon>Chordata</taxon>
        <taxon>Craniata</taxon>
        <taxon>Vertebrata</taxon>
        <taxon>Euteleostomi</taxon>
        <taxon>Archelosauria</taxon>
        <taxon>Testudinata</taxon>
        <taxon>Testudines</taxon>
        <taxon>Cryptodira</taxon>
        <taxon>Durocryptodira</taxon>
        <taxon>Americhelydia</taxon>
        <taxon>Chelydroidea</taxon>
        <taxon>Chelydridae</taxon>
        <taxon>Chelydra</taxon>
    </lineage>
</organism>
<dbReference type="SMART" id="SM00408">
    <property type="entry name" value="IGc2"/>
    <property type="match status" value="3"/>
</dbReference>
<keyword evidence="1" id="KW-0732">Signal</keyword>
<dbReference type="FunFam" id="2.60.40.10:FF:000049">
    <property type="entry name" value="Leukocyte immunoglobulin-like receptor subfamily B member 1"/>
    <property type="match status" value="2"/>
</dbReference>
<evidence type="ECO:0000313" key="6">
    <source>
        <dbReference type="Ensembl" id="ENSCSRP00000018124.1"/>
    </source>
</evidence>
<dbReference type="SMART" id="SM00409">
    <property type="entry name" value="IG"/>
    <property type="match status" value="3"/>
</dbReference>
<reference evidence="6" key="2">
    <citation type="submission" date="2025-09" db="UniProtKB">
        <authorList>
            <consortium name="Ensembl"/>
        </authorList>
    </citation>
    <scope>IDENTIFICATION</scope>
</reference>
<reference evidence="6" key="1">
    <citation type="submission" date="2025-08" db="UniProtKB">
        <authorList>
            <consortium name="Ensembl"/>
        </authorList>
    </citation>
    <scope>IDENTIFICATION</scope>
</reference>